<evidence type="ECO:0000313" key="2">
    <source>
        <dbReference type="EMBL" id="KIY44752.1"/>
    </source>
</evidence>
<dbReference type="Proteomes" id="UP000054144">
    <property type="component" value="Unassembled WGS sequence"/>
</dbReference>
<protein>
    <submittedName>
        <fullName evidence="2">Uncharacterized protein</fullName>
    </submittedName>
</protein>
<keyword evidence="3" id="KW-1185">Reference proteome</keyword>
<feature type="compositionally biased region" description="Acidic residues" evidence="1">
    <location>
        <begin position="191"/>
        <end position="213"/>
    </location>
</feature>
<dbReference type="EMBL" id="KN882065">
    <property type="protein sequence ID" value="KIY44752.1"/>
    <property type="molecule type" value="Genomic_DNA"/>
</dbReference>
<dbReference type="OrthoDB" id="4447at2759"/>
<sequence length="288" mass="31243">MNSAPELVLCSGPPKKIILHGTSAAFLDPQSTYRVCFFLSIGGYCREYSKGKRPIGVMLEDAWLSLPSESRQNGAGSVGGGKTSTSSPVDAKKKAPGPKAQASKMSDTAMIIAATWQRLKQQKRALSQGIRPSPAAADPEDFETIRSLRLPFRIFEQGSHEYTPDDFYAPQLDKLGQCTCLKESGVVIPDPADEMGSNEDDEDDETETGDDDGALNGDGDVASDSEGRHMFRGLRERRTPATTGQSLPPYLWASGETLALFYARSSEYWTQTSTRAAGEATKDDSTRN</sequence>
<name>A0A0D7A134_9AGAR</name>
<proteinExistence type="predicted"/>
<evidence type="ECO:0000256" key="1">
    <source>
        <dbReference type="SAM" id="MobiDB-lite"/>
    </source>
</evidence>
<feature type="compositionally biased region" description="Basic and acidic residues" evidence="1">
    <location>
        <begin position="225"/>
        <end position="239"/>
    </location>
</feature>
<feature type="region of interest" description="Disordered" evidence="1">
    <location>
        <begin position="70"/>
        <end position="106"/>
    </location>
</feature>
<organism evidence="2 3">
    <name type="scientific">Fistulina hepatica ATCC 64428</name>
    <dbReference type="NCBI Taxonomy" id="1128425"/>
    <lineage>
        <taxon>Eukaryota</taxon>
        <taxon>Fungi</taxon>
        <taxon>Dikarya</taxon>
        <taxon>Basidiomycota</taxon>
        <taxon>Agaricomycotina</taxon>
        <taxon>Agaricomycetes</taxon>
        <taxon>Agaricomycetidae</taxon>
        <taxon>Agaricales</taxon>
        <taxon>Fistulinaceae</taxon>
        <taxon>Fistulina</taxon>
    </lineage>
</organism>
<dbReference type="AlphaFoldDB" id="A0A0D7A134"/>
<feature type="region of interest" description="Disordered" evidence="1">
    <location>
        <begin position="187"/>
        <end position="250"/>
    </location>
</feature>
<accession>A0A0D7A134</accession>
<evidence type="ECO:0000313" key="3">
    <source>
        <dbReference type="Proteomes" id="UP000054144"/>
    </source>
</evidence>
<reference evidence="2 3" key="1">
    <citation type="journal article" date="2015" name="Fungal Genet. Biol.">
        <title>Evolution of novel wood decay mechanisms in Agaricales revealed by the genome sequences of Fistulina hepatica and Cylindrobasidium torrendii.</title>
        <authorList>
            <person name="Floudas D."/>
            <person name="Held B.W."/>
            <person name="Riley R."/>
            <person name="Nagy L.G."/>
            <person name="Koehler G."/>
            <person name="Ransdell A.S."/>
            <person name="Younus H."/>
            <person name="Chow J."/>
            <person name="Chiniquy J."/>
            <person name="Lipzen A."/>
            <person name="Tritt A."/>
            <person name="Sun H."/>
            <person name="Haridas S."/>
            <person name="LaButti K."/>
            <person name="Ohm R.A."/>
            <person name="Kues U."/>
            <person name="Blanchette R.A."/>
            <person name="Grigoriev I.V."/>
            <person name="Minto R.E."/>
            <person name="Hibbett D.S."/>
        </authorList>
    </citation>
    <scope>NUCLEOTIDE SEQUENCE [LARGE SCALE GENOMIC DNA]</scope>
    <source>
        <strain evidence="2 3">ATCC 64428</strain>
    </source>
</reference>
<gene>
    <name evidence="2" type="ORF">FISHEDRAFT_61614</name>
</gene>